<accession>A0ABW5LIM5</accession>
<evidence type="ECO:0000313" key="3">
    <source>
        <dbReference type="Proteomes" id="UP001597319"/>
    </source>
</evidence>
<evidence type="ECO:0000259" key="1">
    <source>
        <dbReference type="Pfam" id="PF20606"/>
    </source>
</evidence>
<reference evidence="3" key="1">
    <citation type="journal article" date="2019" name="Int. J. Syst. Evol. Microbiol.">
        <title>The Global Catalogue of Microorganisms (GCM) 10K type strain sequencing project: providing services to taxonomists for standard genome sequencing and annotation.</title>
        <authorList>
            <consortium name="The Broad Institute Genomics Platform"/>
            <consortium name="The Broad Institute Genome Sequencing Center for Infectious Disease"/>
            <person name="Wu L."/>
            <person name="Ma J."/>
        </authorList>
    </citation>
    <scope>NUCLEOTIDE SEQUENCE [LARGE SCALE GENOMIC DNA]</scope>
    <source>
        <strain evidence="3">KCTC 52274</strain>
    </source>
</reference>
<organism evidence="2 3">
    <name type="scientific">Aquimarina rubra</name>
    <dbReference type="NCBI Taxonomy" id="1920033"/>
    <lineage>
        <taxon>Bacteria</taxon>
        <taxon>Pseudomonadati</taxon>
        <taxon>Bacteroidota</taxon>
        <taxon>Flavobacteriia</taxon>
        <taxon>Flavobacteriales</taxon>
        <taxon>Flavobacteriaceae</taxon>
        <taxon>Aquimarina</taxon>
    </lineage>
</organism>
<dbReference type="RefSeq" id="WP_378294204.1">
    <property type="nucleotide sequence ID" value="NZ_JBHULE010000019.1"/>
</dbReference>
<feature type="domain" description="DUF6799" evidence="1">
    <location>
        <begin position="121"/>
        <end position="177"/>
    </location>
</feature>
<sequence>MRKLILFFGLLTLGTITLIAQNQNLEQTILMYVDGDMLKVVDKAITPLQETIILDDCTVLNPDGSFQAMDGYQSRLKEGEIMDMYGIEYRNEYQYRYKTKKENKGLNETQLEMRYQKKLHYIKISGKVYQVDNGSQKRLRNNLDLGNGIVIDPYGIYKESGKEQVRLRDGECLTMSGVQYENSYEQRKNLVKNIKKTTAEVQ</sequence>
<proteinExistence type="predicted"/>
<protein>
    <submittedName>
        <fullName evidence="2">DUF6799 domain-containing protein</fullName>
    </submittedName>
</protein>
<dbReference type="Proteomes" id="UP001597319">
    <property type="component" value="Unassembled WGS sequence"/>
</dbReference>
<dbReference type="InterPro" id="IPR046478">
    <property type="entry name" value="DUF6799"/>
</dbReference>
<dbReference type="Pfam" id="PF20606">
    <property type="entry name" value="DUF6799"/>
    <property type="match status" value="2"/>
</dbReference>
<keyword evidence="3" id="KW-1185">Reference proteome</keyword>
<feature type="domain" description="DUF6799" evidence="1">
    <location>
        <begin position="30"/>
        <end position="86"/>
    </location>
</feature>
<gene>
    <name evidence="2" type="ORF">ACFSR1_16935</name>
</gene>
<name>A0ABW5LIM5_9FLAO</name>
<comment type="caution">
    <text evidence="2">The sequence shown here is derived from an EMBL/GenBank/DDBJ whole genome shotgun (WGS) entry which is preliminary data.</text>
</comment>
<evidence type="ECO:0000313" key="2">
    <source>
        <dbReference type="EMBL" id="MFD2564369.1"/>
    </source>
</evidence>
<dbReference type="EMBL" id="JBHULE010000019">
    <property type="protein sequence ID" value="MFD2564369.1"/>
    <property type="molecule type" value="Genomic_DNA"/>
</dbReference>